<feature type="region of interest" description="Disordered" evidence="14">
    <location>
        <begin position="102"/>
        <end position="187"/>
    </location>
</feature>
<dbReference type="GO" id="GO:0005886">
    <property type="term" value="C:plasma membrane"/>
    <property type="evidence" value="ECO:0007669"/>
    <property type="project" value="UniProtKB-SubCell"/>
</dbReference>
<evidence type="ECO:0000313" key="16">
    <source>
        <dbReference type="Proteomes" id="UP000029640"/>
    </source>
</evidence>
<feature type="compositionally biased region" description="Acidic residues" evidence="14">
    <location>
        <begin position="154"/>
        <end position="163"/>
    </location>
</feature>
<dbReference type="Proteomes" id="UP000029640">
    <property type="component" value="Unassembled WGS sequence"/>
</dbReference>
<evidence type="ECO:0000256" key="1">
    <source>
        <dbReference type="ARBA" id="ARBA00004377"/>
    </source>
</evidence>
<comment type="caution">
    <text evidence="15">The sequence shown here is derived from an EMBL/GenBank/DDBJ whole genome shotgun (WGS) entry which is preliminary data.</text>
</comment>
<sequence length="187" mass="20351">MYSIDILIASGLCALVVGGVLGMVFGRKSTAGSQQARELEKRIDQLSRDKQAYENRVTEHFTETADRLNALTEMYRGIHEHLAEGASTLCVGKNDVTVTRLGGTRDDSEVPQEALSIEQPRDYAPKTEGETGMLNESFGIEREPVPGTQGLADTETEETEDVAEGTTAQADEAEGETRADTERKENA</sequence>
<keyword evidence="16" id="KW-1185">Reference proteome</keyword>
<dbReference type="HOGENOM" id="CLU_122326_0_0_6"/>
<evidence type="ECO:0000256" key="7">
    <source>
        <dbReference type="ARBA" id="ARBA00022989"/>
    </source>
</evidence>
<dbReference type="GO" id="GO:0008360">
    <property type="term" value="P:regulation of cell shape"/>
    <property type="evidence" value="ECO:0007669"/>
    <property type="project" value="UniProtKB-KW"/>
</dbReference>
<evidence type="ECO:0000256" key="3">
    <source>
        <dbReference type="ARBA" id="ARBA00022519"/>
    </source>
</evidence>
<dbReference type="Pfam" id="PF06295">
    <property type="entry name" value="ZapG-like"/>
    <property type="match status" value="1"/>
</dbReference>
<evidence type="ECO:0000256" key="14">
    <source>
        <dbReference type="SAM" id="MobiDB-lite"/>
    </source>
</evidence>
<dbReference type="InterPro" id="IPR009386">
    <property type="entry name" value="ZapG-like"/>
</dbReference>
<dbReference type="GO" id="GO:0051301">
    <property type="term" value="P:cell division"/>
    <property type="evidence" value="ECO:0007669"/>
    <property type="project" value="UniProtKB-KW"/>
</dbReference>
<dbReference type="STRING" id="1265313.HRUBRA_02184"/>
<keyword evidence="6" id="KW-0133">Cell shape</keyword>
<evidence type="ECO:0000256" key="11">
    <source>
        <dbReference type="ARBA" id="ARBA00035703"/>
    </source>
</evidence>
<name>A0A095XU77_9GAMM</name>
<proteinExistence type="inferred from homology"/>
<dbReference type="RefSeq" id="WP_035515861.1">
    <property type="nucleotide sequence ID" value="NZ_KN234758.1"/>
</dbReference>
<evidence type="ECO:0000256" key="13">
    <source>
        <dbReference type="SAM" id="Coils"/>
    </source>
</evidence>
<evidence type="ECO:0000256" key="10">
    <source>
        <dbReference type="ARBA" id="ARBA00035657"/>
    </source>
</evidence>
<dbReference type="AlphaFoldDB" id="A0A095XU77"/>
<keyword evidence="5" id="KW-0812">Transmembrane</keyword>
<comment type="subcellular location">
    <subcellularLocation>
        <location evidence="1">Cell inner membrane</location>
        <topology evidence="1">Single-pass membrane protein</topology>
    </subcellularLocation>
</comment>
<evidence type="ECO:0000256" key="9">
    <source>
        <dbReference type="ARBA" id="ARBA00023306"/>
    </source>
</evidence>
<keyword evidence="9" id="KW-0131">Cell cycle</keyword>
<dbReference type="PANTHER" id="PTHR39579">
    <property type="entry name" value="INNER MEMBRANE PROTEIN YHCB"/>
    <property type="match status" value="1"/>
</dbReference>
<comment type="similarity">
    <text evidence="10">Belongs to the ZapG family.</text>
</comment>
<feature type="compositionally biased region" description="Basic and acidic residues" evidence="14">
    <location>
        <begin position="175"/>
        <end position="187"/>
    </location>
</feature>
<reference evidence="15 16" key="1">
    <citation type="journal article" date="2014" name="Genome Announc.">
        <title>Genome Sequence of Gammaproteobacterial Pseudohaliea rubra Type Strain DSM 19751, Isolated from Coastal Seawater of the Mediterranean Sea.</title>
        <authorList>
            <person name="Spring S."/>
            <person name="Fiebig A."/>
            <person name="Riedel T."/>
            <person name="Goker M."/>
            <person name="Klenk H.P."/>
        </authorList>
    </citation>
    <scope>NUCLEOTIDE SEQUENCE [LARGE SCALE GENOMIC DNA]</scope>
    <source>
        <strain evidence="15 16">DSM 19751</strain>
    </source>
</reference>
<dbReference type="OrthoDB" id="7068713at2"/>
<keyword evidence="8" id="KW-0472">Membrane</keyword>
<protein>
    <recommendedName>
        <fullName evidence="11">Z-ring associated protein G</fullName>
    </recommendedName>
    <alternativeName>
        <fullName evidence="12">Cell division protein ZapG</fullName>
    </alternativeName>
</protein>
<accession>A0A095XU77</accession>
<organism evidence="15 16">
    <name type="scientific">Pseudohaliea rubra DSM 19751</name>
    <dbReference type="NCBI Taxonomy" id="1265313"/>
    <lineage>
        <taxon>Bacteria</taxon>
        <taxon>Pseudomonadati</taxon>
        <taxon>Pseudomonadota</taxon>
        <taxon>Gammaproteobacteria</taxon>
        <taxon>Cellvibrionales</taxon>
        <taxon>Halieaceae</taxon>
        <taxon>Pseudohaliea</taxon>
    </lineage>
</organism>
<evidence type="ECO:0000313" key="15">
    <source>
        <dbReference type="EMBL" id="KGE03236.1"/>
    </source>
</evidence>
<evidence type="ECO:0000256" key="6">
    <source>
        <dbReference type="ARBA" id="ARBA00022960"/>
    </source>
</evidence>
<evidence type="ECO:0000256" key="5">
    <source>
        <dbReference type="ARBA" id="ARBA00022692"/>
    </source>
</evidence>
<evidence type="ECO:0000256" key="12">
    <source>
        <dbReference type="ARBA" id="ARBA00035727"/>
    </source>
</evidence>
<evidence type="ECO:0000256" key="4">
    <source>
        <dbReference type="ARBA" id="ARBA00022618"/>
    </source>
</evidence>
<dbReference type="PANTHER" id="PTHR39579:SF1">
    <property type="entry name" value="INNER MEMBRANE PROTEIN YHCB"/>
    <property type="match status" value="1"/>
</dbReference>
<feature type="coiled-coil region" evidence="13">
    <location>
        <begin position="36"/>
        <end position="63"/>
    </location>
</feature>
<keyword evidence="2" id="KW-1003">Cell membrane</keyword>
<evidence type="ECO:0000256" key="2">
    <source>
        <dbReference type="ARBA" id="ARBA00022475"/>
    </source>
</evidence>
<keyword evidence="4" id="KW-0132">Cell division</keyword>
<evidence type="ECO:0000256" key="8">
    <source>
        <dbReference type="ARBA" id="ARBA00023136"/>
    </source>
</evidence>
<dbReference type="EMBL" id="AUVB01000062">
    <property type="protein sequence ID" value="KGE03236.1"/>
    <property type="molecule type" value="Genomic_DNA"/>
</dbReference>
<feature type="compositionally biased region" description="Basic and acidic residues" evidence="14">
    <location>
        <begin position="119"/>
        <end position="129"/>
    </location>
</feature>
<dbReference type="eggNOG" id="COG3105">
    <property type="taxonomic scope" value="Bacteria"/>
</dbReference>
<keyword evidence="7" id="KW-1133">Transmembrane helix</keyword>
<gene>
    <name evidence="15" type="ORF">HRUBRA_02184</name>
</gene>
<keyword evidence="3" id="KW-0997">Cell inner membrane</keyword>
<keyword evidence="13" id="KW-0175">Coiled coil</keyword>